<sequence>MSAVASKGKWAQGIRPRNFHWVIAERLAVCERPGGYGANHRKVRRQEEIIWVREQGFTCVISMIAAPLNLHNYDELGVVWRHRPVPEDDLGIFEAAFFAELRMLLERGERILIHAEELSDRVCGLIAGYLLWNGLVESPPRVVTVIEQLTQRQLGPLGRELVAISLTIPPPSA</sequence>
<gene>
    <name evidence="1" type="ORF">UFOPK1495_01360</name>
</gene>
<dbReference type="Gene3D" id="3.90.190.10">
    <property type="entry name" value="Protein tyrosine phosphatase superfamily"/>
    <property type="match status" value="1"/>
</dbReference>
<protein>
    <submittedName>
        <fullName evidence="1">Unannotated protein</fullName>
    </submittedName>
</protein>
<name>A0A6J6D4K4_9ZZZZ</name>
<accession>A0A6J6D4K4</accession>
<proteinExistence type="predicted"/>
<dbReference type="InterPro" id="IPR029021">
    <property type="entry name" value="Prot-tyrosine_phosphatase-like"/>
</dbReference>
<evidence type="ECO:0000313" key="1">
    <source>
        <dbReference type="EMBL" id="CAB4558702.1"/>
    </source>
</evidence>
<organism evidence="1">
    <name type="scientific">freshwater metagenome</name>
    <dbReference type="NCBI Taxonomy" id="449393"/>
    <lineage>
        <taxon>unclassified sequences</taxon>
        <taxon>metagenomes</taxon>
        <taxon>ecological metagenomes</taxon>
    </lineage>
</organism>
<dbReference type="AlphaFoldDB" id="A0A6J6D4K4"/>
<dbReference type="SUPFAM" id="SSF52799">
    <property type="entry name" value="(Phosphotyrosine protein) phosphatases II"/>
    <property type="match status" value="1"/>
</dbReference>
<dbReference type="EMBL" id="CAEZSU010000159">
    <property type="protein sequence ID" value="CAB4558702.1"/>
    <property type="molecule type" value="Genomic_DNA"/>
</dbReference>
<reference evidence="1" key="1">
    <citation type="submission" date="2020-05" db="EMBL/GenBank/DDBJ databases">
        <authorList>
            <person name="Chiriac C."/>
            <person name="Salcher M."/>
            <person name="Ghai R."/>
            <person name="Kavagutti S V."/>
        </authorList>
    </citation>
    <scope>NUCLEOTIDE SEQUENCE</scope>
</reference>